<dbReference type="InterPro" id="IPR007634">
    <property type="entry name" value="RNA_pol_sigma_54_DNA-bd"/>
</dbReference>
<dbReference type="InterPro" id="IPR038709">
    <property type="entry name" value="RpoN_core-bd_sf"/>
</dbReference>
<evidence type="ECO:0000256" key="3">
    <source>
        <dbReference type="ARBA" id="ARBA00022679"/>
    </source>
</evidence>
<proteinExistence type="inferred from homology"/>
<feature type="domain" description="RNA polymerase sigma factor 54 core-binding" evidence="10">
    <location>
        <begin position="75"/>
        <end position="150"/>
    </location>
</feature>
<dbReference type="Gene3D" id="1.10.10.60">
    <property type="entry name" value="Homeodomain-like"/>
    <property type="match status" value="1"/>
</dbReference>
<keyword evidence="4" id="KW-0548">Nucleotidyltransferase</keyword>
<feature type="domain" description="RNA polymerase sigma factor 54 DNA-binding" evidence="9">
    <location>
        <begin position="210"/>
        <end position="364"/>
    </location>
</feature>
<keyword evidence="6" id="KW-0731">Sigma factor</keyword>
<dbReference type="GO" id="GO:0016987">
    <property type="term" value="F:sigma factor activity"/>
    <property type="evidence" value="ECO:0007669"/>
    <property type="project" value="UniProtKB-KW"/>
</dbReference>
<dbReference type="EMBL" id="FNEH01000010">
    <property type="protein sequence ID" value="SDI62966.1"/>
    <property type="molecule type" value="Genomic_DNA"/>
</dbReference>
<dbReference type="InterPro" id="IPR007046">
    <property type="entry name" value="RNA_pol_sigma_54_core-bd"/>
</dbReference>
<dbReference type="PROSITE" id="PS50044">
    <property type="entry name" value="SIGMA54_3"/>
    <property type="match status" value="1"/>
</dbReference>
<dbReference type="Proteomes" id="UP000295472">
    <property type="component" value="Unassembled WGS sequence"/>
</dbReference>
<dbReference type="Pfam" id="PF00309">
    <property type="entry name" value="Sigma54_AID"/>
    <property type="match status" value="1"/>
</dbReference>
<evidence type="ECO:0000256" key="2">
    <source>
        <dbReference type="ARBA" id="ARBA00022478"/>
    </source>
</evidence>
<organism evidence="11 13">
    <name type="scientific">Halanaerobium congolense</name>
    <dbReference type="NCBI Taxonomy" id="54121"/>
    <lineage>
        <taxon>Bacteria</taxon>
        <taxon>Bacillati</taxon>
        <taxon>Bacillota</taxon>
        <taxon>Clostridia</taxon>
        <taxon>Halanaerobiales</taxon>
        <taxon>Halanaerobiaceae</taxon>
        <taxon>Halanaerobium</taxon>
    </lineage>
</organism>
<evidence type="ECO:0000313" key="14">
    <source>
        <dbReference type="Proteomes" id="UP000295472"/>
    </source>
</evidence>
<evidence type="ECO:0000313" key="13">
    <source>
        <dbReference type="Proteomes" id="UP000198945"/>
    </source>
</evidence>
<name>A0A1G8M4T3_9FIRM</name>
<dbReference type="Proteomes" id="UP000198945">
    <property type="component" value="Unassembled WGS sequence"/>
</dbReference>
<dbReference type="GO" id="GO:0003677">
    <property type="term" value="F:DNA binding"/>
    <property type="evidence" value="ECO:0007669"/>
    <property type="project" value="UniProtKB-KW"/>
</dbReference>
<dbReference type="PRINTS" id="PR00045">
    <property type="entry name" value="SIGMA54FCT"/>
</dbReference>
<evidence type="ECO:0000256" key="8">
    <source>
        <dbReference type="ARBA" id="ARBA00023163"/>
    </source>
</evidence>
<dbReference type="RefSeq" id="WP_089716795.1">
    <property type="nucleotide sequence ID" value="NZ_FNEH01000010.1"/>
</dbReference>
<keyword evidence="8" id="KW-0804">Transcription</keyword>
<dbReference type="GO" id="GO:0006352">
    <property type="term" value="P:DNA-templated transcription initiation"/>
    <property type="evidence" value="ECO:0007669"/>
    <property type="project" value="InterPro"/>
</dbReference>
<evidence type="ECO:0000256" key="5">
    <source>
        <dbReference type="ARBA" id="ARBA00023015"/>
    </source>
</evidence>
<keyword evidence="5" id="KW-0805">Transcription regulation</keyword>
<protein>
    <submittedName>
        <fullName evidence="12">RNA polymerase sigma-54 factor</fullName>
    </submittedName>
    <submittedName>
        <fullName evidence="11">RNA polymerase, sigma 54 subunit, RpoN/SigL</fullName>
    </submittedName>
</protein>
<dbReference type="Pfam" id="PF04552">
    <property type="entry name" value="Sigma54_DBD"/>
    <property type="match status" value="1"/>
</dbReference>
<evidence type="ECO:0000256" key="4">
    <source>
        <dbReference type="ARBA" id="ARBA00022695"/>
    </source>
</evidence>
<dbReference type="Pfam" id="PF04963">
    <property type="entry name" value="Sigma54_CBD"/>
    <property type="match status" value="1"/>
</dbReference>
<evidence type="ECO:0000256" key="1">
    <source>
        <dbReference type="ARBA" id="ARBA00008798"/>
    </source>
</evidence>
<evidence type="ECO:0000259" key="9">
    <source>
        <dbReference type="Pfam" id="PF04552"/>
    </source>
</evidence>
<evidence type="ECO:0000313" key="12">
    <source>
        <dbReference type="EMBL" id="TDX45156.1"/>
    </source>
</evidence>
<dbReference type="GO" id="GO:0000428">
    <property type="term" value="C:DNA-directed RNA polymerase complex"/>
    <property type="evidence" value="ECO:0007669"/>
    <property type="project" value="UniProtKB-KW"/>
</dbReference>
<evidence type="ECO:0000256" key="6">
    <source>
        <dbReference type="ARBA" id="ARBA00023082"/>
    </source>
</evidence>
<evidence type="ECO:0000313" key="11">
    <source>
        <dbReference type="EMBL" id="SDI62966.1"/>
    </source>
</evidence>
<reference evidence="12 14" key="2">
    <citation type="submission" date="2019-03" db="EMBL/GenBank/DDBJ databases">
        <title>Subsurface microbial communities from deep shales in Ohio and West Virginia, USA.</title>
        <authorList>
            <person name="Wrighton K."/>
        </authorList>
    </citation>
    <scope>NUCLEOTIDE SEQUENCE [LARGE SCALE GENOMIC DNA]</scope>
    <source>
        <strain evidence="12 14">DSMZ 11287</strain>
    </source>
</reference>
<sequence>MKLDLSLNIEQKQELVMTTQLQMSIEILQYSALELKDYIEDEMKENPLLEMMESQRDMNYRESSFNSVQKQDIEYENFVAYQPDFCEYLENQLFEVLSDDEIELGKFIVGSLNESGELTTDLEMIAEIFAAEGFNKEEIAEVYQRIQKLDINYDSSFASCKAEYIDPDLIVKKEDGKFYIEEKNTAYPTVTISSYYYNLLKNQDDDMISDYLKEKYQAAVWLIKSIEQRKNTIRKIAQAILKKQMDFFENGLKNLKVLTMEEVAEEIEMHESTVSRATTAKYLQTPHGVFSLKFFFNSGIDGVSSVSIKAMLSEEIEAEDSSHPLSDSKLAEIFAKKYELDISRRTVAKYRKSLGIKSSRQRKKK</sequence>
<dbReference type="GO" id="GO:0016779">
    <property type="term" value="F:nucleotidyltransferase activity"/>
    <property type="evidence" value="ECO:0007669"/>
    <property type="project" value="UniProtKB-KW"/>
</dbReference>
<dbReference type="PROSITE" id="PS00718">
    <property type="entry name" value="SIGMA54_2"/>
    <property type="match status" value="1"/>
</dbReference>
<dbReference type="AlphaFoldDB" id="A0A1G8M4T3"/>
<comment type="similarity">
    <text evidence="1">Belongs to the sigma-54 factor family.</text>
</comment>
<keyword evidence="7" id="KW-0238">DNA-binding</keyword>
<evidence type="ECO:0000256" key="7">
    <source>
        <dbReference type="ARBA" id="ARBA00023125"/>
    </source>
</evidence>
<evidence type="ECO:0000259" key="10">
    <source>
        <dbReference type="Pfam" id="PF04963"/>
    </source>
</evidence>
<keyword evidence="3" id="KW-0808">Transferase</keyword>
<dbReference type="GO" id="GO:0001216">
    <property type="term" value="F:DNA-binding transcription activator activity"/>
    <property type="evidence" value="ECO:0007669"/>
    <property type="project" value="InterPro"/>
</dbReference>
<accession>A0A1G8M4T3</accession>
<dbReference type="GeneID" id="57012439"/>
<dbReference type="Gene3D" id="1.10.10.1330">
    <property type="entry name" value="RNA polymerase sigma-54 factor, core-binding domain"/>
    <property type="match status" value="1"/>
</dbReference>
<keyword evidence="2" id="KW-0240">DNA-directed RNA polymerase</keyword>
<reference evidence="11 13" key="1">
    <citation type="submission" date="2016-10" db="EMBL/GenBank/DDBJ databases">
        <authorList>
            <person name="de Groot N.N."/>
        </authorList>
    </citation>
    <scope>NUCLEOTIDE SEQUENCE [LARGE SCALE GENOMIC DNA]</scope>
    <source>
        <strain evidence="11 13">WG7</strain>
    </source>
</reference>
<gene>
    <name evidence="12" type="ORF">C7954_11046</name>
    <name evidence="11" type="ORF">SAMN04515654_11044</name>
</gene>
<dbReference type="PANTHER" id="PTHR32248:SF4">
    <property type="entry name" value="RNA POLYMERASE SIGMA-54 FACTOR"/>
    <property type="match status" value="1"/>
</dbReference>
<dbReference type="InterPro" id="IPR000394">
    <property type="entry name" value="RNA_pol_sigma_54"/>
</dbReference>
<dbReference type="EMBL" id="SOEF01000010">
    <property type="protein sequence ID" value="TDX45156.1"/>
    <property type="molecule type" value="Genomic_DNA"/>
</dbReference>
<dbReference type="PANTHER" id="PTHR32248">
    <property type="entry name" value="RNA POLYMERASE SIGMA-54 FACTOR"/>
    <property type="match status" value="1"/>
</dbReference>